<evidence type="ECO:0000313" key="2">
    <source>
        <dbReference type="Proteomes" id="UP001143480"/>
    </source>
</evidence>
<keyword evidence="2" id="KW-1185">Reference proteome</keyword>
<sequence>MEESNAPILSRAGNWAAVHLPGRKIPGLHLQGDTLAVLCDVRGGSLGRTTRRSTLAVAPNPAVARPQPLVVGVDAG</sequence>
<protein>
    <submittedName>
        <fullName evidence="1">Uncharacterized protein</fullName>
    </submittedName>
</protein>
<dbReference type="AlphaFoldDB" id="A0A9W6KW93"/>
<organism evidence="1 2">
    <name type="scientific">Dactylosporangium matsuzakiense</name>
    <dbReference type="NCBI Taxonomy" id="53360"/>
    <lineage>
        <taxon>Bacteria</taxon>
        <taxon>Bacillati</taxon>
        <taxon>Actinomycetota</taxon>
        <taxon>Actinomycetes</taxon>
        <taxon>Micromonosporales</taxon>
        <taxon>Micromonosporaceae</taxon>
        <taxon>Dactylosporangium</taxon>
    </lineage>
</organism>
<accession>A0A9W6KW93</accession>
<reference evidence="1" key="2">
    <citation type="submission" date="2023-01" db="EMBL/GenBank/DDBJ databases">
        <authorList>
            <person name="Sun Q."/>
            <person name="Evtushenko L."/>
        </authorList>
    </citation>
    <scope>NUCLEOTIDE SEQUENCE</scope>
    <source>
        <strain evidence="1">VKM Ac-1321</strain>
    </source>
</reference>
<gene>
    <name evidence="1" type="ORF">GCM10017581_101010</name>
</gene>
<comment type="caution">
    <text evidence="1">The sequence shown here is derived from an EMBL/GenBank/DDBJ whole genome shotgun (WGS) entry which is preliminary data.</text>
</comment>
<dbReference type="InterPro" id="IPR053801">
    <property type="entry name" value="DUF6959"/>
</dbReference>
<evidence type="ECO:0000313" key="1">
    <source>
        <dbReference type="EMBL" id="GLL08340.1"/>
    </source>
</evidence>
<dbReference type="EMBL" id="BSFP01000139">
    <property type="protein sequence ID" value="GLL08340.1"/>
    <property type="molecule type" value="Genomic_DNA"/>
</dbReference>
<name>A0A9W6KW93_9ACTN</name>
<reference evidence="1" key="1">
    <citation type="journal article" date="2014" name="Int. J. Syst. Evol. Microbiol.">
        <title>Complete genome sequence of Corynebacterium casei LMG S-19264T (=DSM 44701T), isolated from a smear-ripened cheese.</title>
        <authorList>
            <consortium name="US DOE Joint Genome Institute (JGI-PGF)"/>
            <person name="Walter F."/>
            <person name="Albersmeier A."/>
            <person name="Kalinowski J."/>
            <person name="Ruckert C."/>
        </authorList>
    </citation>
    <scope>NUCLEOTIDE SEQUENCE</scope>
    <source>
        <strain evidence="1">VKM Ac-1321</strain>
    </source>
</reference>
<dbReference type="Pfam" id="PF22281">
    <property type="entry name" value="DUF6959"/>
    <property type="match status" value="1"/>
</dbReference>
<proteinExistence type="predicted"/>
<dbReference type="Proteomes" id="UP001143480">
    <property type="component" value="Unassembled WGS sequence"/>
</dbReference>